<evidence type="ECO:0000256" key="3">
    <source>
        <dbReference type="ARBA" id="ARBA00022692"/>
    </source>
</evidence>
<name>A0AAE0FSK8_9CHLO</name>
<evidence type="ECO:0000256" key="1">
    <source>
        <dbReference type="ARBA" id="ARBA00004141"/>
    </source>
</evidence>
<dbReference type="Proteomes" id="UP001190700">
    <property type="component" value="Unassembled WGS sequence"/>
</dbReference>
<feature type="non-terminal residue" evidence="8">
    <location>
        <position position="1"/>
    </location>
</feature>
<evidence type="ECO:0000256" key="2">
    <source>
        <dbReference type="ARBA" id="ARBA00022448"/>
    </source>
</evidence>
<dbReference type="GO" id="GO:0016020">
    <property type="term" value="C:membrane"/>
    <property type="evidence" value="ECO:0007669"/>
    <property type="project" value="UniProtKB-SubCell"/>
</dbReference>
<evidence type="ECO:0000259" key="7">
    <source>
        <dbReference type="Pfam" id="PF01061"/>
    </source>
</evidence>
<keyword evidence="3 6" id="KW-0812">Transmembrane</keyword>
<sequence length="652" mass="71909">QEAALPTHAFGKEFTAVGGGLEGDRELTQYVVKVEVKKEYTQDSLTESFSSVTLGSATHTKEKMAYTVLDKVSGSLMPGTMTLILGDLTPRAIIGARLAGALPFSLPSWAGSRAERTASRVQGVLPAQDVRQSAASRGVEQGLPDVESPPLLSKICAGQLPLPKDAFFKGHAAYNGMDAGKMNIPRLVGYVGQMDHHNPGLTVRETLKFAQSVYLNADGAPTLHDTSDGVTMRGSKSKVAAMINHNMEILMKSLSLSSVANKVVGFGPEHEASSSGGGLSIAQRRQLTVGEILTGFHRALMLDDLTTGMDFASSTELIRNIAQSTKTFSFSVMASVLQPNSEIMSMFDDLLLLNAGSMYFYGPCAQVQNYFYTLGYRCPSTKDLAGFILDIPGRTGKQYKDPNTGPHMSFDVLCARYYASPIAAESMEHSKKAQRFQANMDFSQMAPFLMEGRAACKIVFRRELRKLRGESRRWRMHADLCIIASVLSGTLFFRMDTNDYQNRIGSFFFTSVFLSLVQQTHLISCVNDKVIFFKQRDMHLFPAYAYTFARAFLQVPLTIIADCGVYVTITYFLMNHATHNLLRHYIRQLWLVFFGSSCFSQAFRAIAAVSRTHTIGQVLGSVFIMGNVIMSGYVCSPEKLSDYFIWISWGCP</sequence>
<dbReference type="EMBL" id="LGRX02014041">
    <property type="protein sequence ID" value="KAK3265267.1"/>
    <property type="molecule type" value="Genomic_DNA"/>
</dbReference>
<keyword evidence="4 6" id="KW-1133">Transmembrane helix</keyword>
<dbReference type="Gene3D" id="3.40.50.300">
    <property type="entry name" value="P-loop containing nucleotide triphosphate hydrolases"/>
    <property type="match status" value="1"/>
</dbReference>
<feature type="domain" description="ABC-2 type transporter transmembrane" evidence="7">
    <location>
        <begin position="456"/>
        <end position="652"/>
    </location>
</feature>
<evidence type="ECO:0000313" key="9">
    <source>
        <dbReference type="Proteomes" id="UP001190700"/>
    </source>
</evidence>
<evidence type="ECO:0000256" key="5">
    <source>
        <dbReference type="ARBA" id="ARBA00023136"/>
    </source>
</evidence>
<evidence type="ECO:0000313" key="8">
    <source>
        <dbReference type="EMBL" id="KAK3265267.1"/>
    </source>
</evidence>
<organism evidence="8 9">
    <name type="scientific">Cymbomonas tetramitiformis</name>
    <dbReference type="NCBI Taxonomy" id="36881"/>
    <lineage>
        <taxon>Eukaryota</taxon>
        <taxon>Viridiplantae</taxon>
        <taxon>Chlorophyta</taxon>
        <taxon>Pyramimonadophyceae</taxon>
        <taxon>Pyramimonadales</taxon>
        <taxon>Pyramimonadaceae</taxon>
        <taxon>Cymbomonas</taxon>
    </lineage>
</organism>
<dbReference type="InterPro" id="IPR027417">
    <property type="entry name" value="P-loop_NTPase"/>
</dbReference>
<feature type="transmembrane region" description="Helical" evidence="6">
    <location>
        <begin position="615"/>
        <end position="635"/>
    </location>
</feature>
<gene>
    <name evidence="8" type="ORF">CYMTET_26035</name>
</gene>
<keyword evidence="5 6" id="KW-0472">Membrane</keyword>
<accession>A0AAE0FSK8</accession>
<comment type="caution">
    <text evidence="8">The sequence shown here is derived from an EMBL/GenBank/DDBJ whole genome shotgun (WGS) entry which is preliminary data.</text>
</comment>
<dbReference type="InterPro" id="IPR013525">
    <property type="entry name" value="ABC2_TM"/>
</dbReference>
<dbReference type="Pfam" id="PF01061">
    <property type="entry name" value="ABC2_membrane"/>
    <property type="match status" value="1"/>
</dbReference>
<evidence type="ECO:0000256" key="6">
    <source>
        <dbReference type="SAM" id="Phobius"/>
    </source>
</evidence>
<dbReference type="GO" id="GO:0140359">
    <property type="term" value="F:ABC-type transporter activity"/>
    <property type="evidence" value="ECO:0007669"/>
    <property type="project" value="InterPro"/>
</dbReference>
<keyword evidence="2" id="KW-0813">Transport</keyword>
<proteinExistence type="predicted"/>
<reference evidence="8 9" key="1">
    <citation type="journal article" date="2015" name="Genome Biol. Evol.">
        <title>Comparative Genomics of a Bacterivorous Green Alga Reveals Evolutionary Causalities and Consequences of Phago-Mixotrophic Mode of Nutrition.</title>
        <authorList>
            <person name="Burns J.A."/>
            <person name="Paasch A."/>
            <person name="Narechania A."/>
            <person name="Kim E."/>
        </authorList>
    </citation>
    <scope>NUCLEOTIDE SEQUENCE [LARGE SCALE GENOMIC DNA]</scope>
    <source>
        <strain evidence="8 9">PLY_AMNH</strain>
    </source>
</reference>
<comment type="subcellular location">
    <subcellularLocation>
        <location evidence="1">Membrane</location>
        <topology evidence="1">Multi-pass membrane protein</topology>
    </subcellularLocation>
</comment>
<feature type="transmembrane region" description="Helical" evidence="6">
    <location>
        <begin position="543"/>
        <end position="569"/>
    </location>
</feature>
<keyword evidence="9" id="KW-1185">Reference proteome</keyword>
<dbReference type="SUPFAM" id="SSF52540">
    <property type="entry name" value="P-loop containing nucleoside triphosphate hydrolases"/>
    <property type="match status" value="1"/>
</dbReference>
<dbReference type="AlphaFoldDB" id="A0AAE0FSK8"/>
<feature type="transmembrane region" description="Helical" evidence="6">
    <location>
        <begin position="589"/>
        <end position="609"/>
    </location>
</feature>
<dbReference type="GO" id="GO:0071944">
    <property type="term" value="C:cell periphery"/>
    <property type="evidence" value="ECO:0007669"/>
    <property type="project" value="UniProtKB-ARBA"/>
</dbReference>
<evidence type="ECO:0000256" key="4">
    <source>
        <dbReference type="ARBA" id="ARBA00022989"/>
    </source>
</evidence>
<protein>
    <recommendedName>
        <fullName evidence="7">ABC-2 type transporter transmembrane domain-containing protein</fullName>
    </recommendedName>
</protein>
<dbReference type="PANTHER" id="PTHR19241">
    <property type="entry name" value="ATP-BINDING CASSETTE TRANSPORTER"/>
    <property type="match status" value="1"/>
</dbReference>